<reference evidence="8" key="1">
    <citation type="journal article" date="2023" name="Mol. Phylogenet. Evol.">
        <title>Genome-scale phylogeny and comparative genomics of the fungal order Sordariales.</title>
        <authorList>
            <person name="Hensen N."/>
            <person name="Bonometti L."/>
            <person name="Westerberg I."/>
            <person name="Brannstrom I.O."/>
            <person name="Guillou S."/>
            <person name="Cros-Aarteil S."/>
            <person name="Calhoun S."/>
            <person name="Haridas S."/>
            <person name="Kuo A."/>
            <person name="Mondo S."/>
            <person name="Pangilinan J."/>
            <person name="Riley R."/>
            <person name="LaButti K."/>
            <person name="Andreopoulos B."/>
            <person name="Lipzen A."/>
            <person name="Chen C."/>
            <person name="Yan M."/>
            <person name="Daum C."/>
            <person name="Ng V."/>
            <person name="Clum A."/>
            <person name="Steindorff A."/>
            <person name="Ohm R.A."/>
            <person name="Martin F."/>
            <person name="Silar P."/>
            <person name="Natvig D.O."/>
            <person name="Lalanne C."/>
            <person name="Gautier V."/>
            <person name="Ament-Velasquez S.L."/>
            <person name="Kruys A."/>
            <person name="Hutchinson M.I."/>
            <person name="Powell A.J."/>
            <person name="Barry K."/>
            <person name="Miller A.N."/>
            <person name="Grigoriev I.V."/>
            <person name="Debuchy R."/>
            <person name="Gladieux P."/>
            <person name="Hiltunen Thoren M."/>
            <person name="Johannesson H."/>
        </authorList>
    </citation>
    <scope>NUCLEOTIDE SEQUENCE</scope>
    <source>
        <strain evidence="8">CBS 955.72</strain>
    </source>
</reference>
<keyword evidence="6" id="KW-0472">Membrane</keyword>
<evidence type="ECO:0000256" key="3">
    <source>
        <dbReference type="ARBA" id="ARBA00022630"/>
    </source>
</evidence>
<keyword evidence="6" id="KW-0812">Transmembrane</keyword>
<feature type="transmembrane region" description="Helical" evidence="6">
    <location>
        <begin position="690"/>
        <end position="711"/>
    </location>
</feature>
<feature type="transmembrane region" description="Helical" evidence="6">
    <location>
        <begin position="529"/>
        <end position="546"/>
    </location>
</feature>
<sequence>MAEKKPFRVLIAGGGLAGLTLANALERGGVDFVLLERRDEIAPQVGASIGMLSNGCRILDQLGVYDEFCKHVEPIQWSADRDKNGWLLAPRSDFTRLNTARTGYGVFFGDRQALLQILFDGLKDKSKVLLNKNIADIKHSPGRVTAHCEDGTSYEGDILAGADGIYSKTRDMVWKFAAEQDPMAVEKDKQAITAEYQCLFGISNPVKGFDVGDADFVYDRDRTSLLTVSKGGRTYYFIFQRLERVIHGVENMPRYSRQEKEDFARAHANMTLRPGIPFSALWKSTTSSNLVVLEEATFQIWTWGRIACLGDSIHKMTPNTGYGGNAAIESAAALASAIKELLDTTPGSRPDESQIEACLELYQKARQKRAAAAVWISRQATRLQALRSPLHILFTKYCLPYLGDHLADTGSDMIIGAAAITYLPLPWRSAVGTMPYNPAQGTGLKERKLIRAALTLPFLILFFLAKKLMDPAPLIPVAAEVLRSGGKLPWGDISVSTNFFNLEWLDDLLAPLVIFFSPAVYGFDSVSPHAFLFLADFGVVLAIWLIESARRANAFTPAQLPFFFALASQFIGVGVISPLYYLLHYIASPIENFKASDMRLTRISYTKSILPAVLLVHYLPIYSAFYCASFPARIAWISLWQLFPVWLSLLASPLLSRLFADTTPHDRIHNAERDLPTIRATVGLLALHSAAAWVLTFLTTAGLSASAMLALMMPPATLYQGQADLVTLSGEFLRLDSAFLFGNTFLWLAYLFWDIKHAGMLRLSWVWIMLLAAVAVVGLGPGAAVGLGWLWREELLAKRRHRAAVTEKVAREWNRKLGVEWEEDGEKMVEGKKS</sequence>
<keyword evidence="9" id="KW-1185">Reference proteome</keyword>
<comment type="similarity">
    <text evidence="2">Belongs to the paxM FAD-dependent monooxygenase family.</text>
</comment>
<keyword evidence="5" id="KW-0560">Oxidoreductase</keyword>
<keyword evidence="4" id="KW-0274">FAD</keyword>
<dbReference type="PRINTS" id="PR00420">
    <property type="entry name" value="RNGMNOXGNASE"/>
</dbReference>
<reference evidence="8" key="2">
    <citation type="submission" date="2023-06" db="EMBL/GenBank/DDBJ databases">
        <authorList>
            <consortium name="Lawrence Berkeley National Laboratory"/>
            <person name="Haridas S."/>
            <person name="Hensen N."/>
            <person name="Bonometti L."/>
            <person name="Westerberg I."/>
            <person name="Brannstrom I.O."/>
            <person name="Guillou S."/>
            <person name="Cros-Aarteil S."/>
            <person name="Calhoun S."/>
            <person name="Kuo A."/>
            <person name="Mondo S."/>
            <person name="Pangilinan J."/>
            <person name="Riley R."/>
            <person name="Labutti K."/>
            <person name="Andreopoulos B."/>
            <person name="Lipzen A."/>
            <person name="Chen C."/>
            <person name="Yanf M."/>
            <person name="Daum C."/>
            <person name="Ng V."/>
            <person name="Clum A."/>
            <person name="Steindorff A."/>
            <person name="Ohm R."/>
            <person name="Martin F."/>
            <person name="Silar P."/>
            <person name="Natvig D."/>
            <person name="Lalanne C."/>
            <person name="Gautier V."/>
            <person name="Ament-Velasquez S.L."/>
            <person name="Kruys A."/>
            <person name="Hutchinson M.I."/>
            <person name="Powell A.J."/>
            <person name="Barry K."/>
            <person name="Miller A.N."/>
            <person name="Grigoriev I.V."/>
            <person name="Debuchy R."/>
            <person name="Gladieux P."/>
            <person name="Thoren M.H."/>
            <person name="Johannesson H."/>
        </authorList>
    </citation>
    <scope>NUCLEOTIDE SEQUENCE</scope>
    <source>
        <strain evidence="8">CBS 955.72</strain>
    </source>
</reference>
<organism evidence="8 9">
    <name type="scientific">Lasiosphaeria hispida</name>
    <dbReference type="NCBI Taxonomy" id="260671"/>
    <lineage>
        <taxon>Eukaryota</taxon>
        <taxon>Fungi</taxon>
        <taxon>Dikarya</taxon>
        <taxon>Ascomycota</taxon>
        <taxon>Pezizomycotina</taxon>
        <taxon>Sordariomycetes</taxon>
        <taxon>Sordariomycetidae</taxon>
        <taxon>Sordariales</taxon>
        <taxon>Lasiosphaeriaceae</taxon>
        <taxon>Lasiosphaeria</taxon>
    </lineage>
</organism>
<evidence type="ECO:0000256" key="4">
    <source>
        <dbReference type="ARBA" id="ARBA00022827"/>
    </source>
</evidence>
<comment type="caution">
    <text evidence="8">The sequence shown here is derived from an EMBL/GenBank/DDBJ whole genome shotgun (WGS) entry which is preliminary data.</text>
</comment>
<dbReference type="EMBL" id="JAUIQD010000005">
    <property type="protein sequence ID" value="KAK3349693.1"/>
    <property type="molecule type" value="Genomic_DNA"/>
</dbReference>
<feature type="transmembrane region" description="Helical" evidence="6">
    <location>
        <begin position="603"/>
        <end position="622"/>
    </location>
</feature>
<protein>
    <submittedName>
        <fullName evidence="8">FAD binding domain protein</fullName>
    </submittedName>
</protein>
<feature type="transmembrane region" description="Helical" evidence="6">
    <location>
        <begin position="634"/>
        <end position="655"/>
    </location>
</feature>
<evidence type="ECO:0000259" key="7">
    <source>
        <dbReference type="Pfam" id="PF01494"/>
    </source>
</evidence>
<evidence type="ECO:0000256" key="2">
    <source>
        <dbReference type="ARBA" id="ARBA00007992"/>
    </source>
</evidence>
<evidence type="ECO:0000313" key="9">
    <source>
        <dbReference type="Proteomes" id="UP001275084"/>
    </source>
</evidence>
<comment type="cofactor">
    <cofactor evidence="1">
        <name>FAD</name>
        <dbReference type="ChEBI" id="CHEBI:57692"/>
    </cofactor>
</comment>
<dbReference type="PANTHER" id="PTHR47356">
    <property type="entry name" value="FAD-DEPENDENT MONOOXYGENASE ASQG-RELATED"/>
    <property type="match status" value="1"/>
</dbReference>
<dbReference type="Pfam" id="PF01494">
    <property type="entry name" value="FAD_binding_3"/>
    <property type="match status" value="1"/>
</dbReference>
<evidence type="ECO:0000256" key="5">
    <source>
        <dbReference type="ARBA" id="ARBA00023002"/>
    </source>
</evidence>
<evidence type="ECO:0000313" key="8">
    <source>
        <dbReference type="EMBL" id="KAK3349693.1"/>
    </source>
</evidence>
<evidence type="ECO:0000256" key="6">
    <source>
        <dbReference type="SAM" id="Phobius"/>
    </source>
</evidence>
<gene>
    <name evidence="8" type="ORF">B0T25DRAFT_247885</name>
</gene>
<feature type="domain" description="FAD-binding" evidence="7">
    <location>
        <begin position="8"/>
        <end position="373"/>
    </location>
</feature>
<dbReference type="InterPro" id="IPR050562">
    <property type="entry name" value="FAD_mOase_fung"/>
</dbReference>
<dbReference type="PANTHER" id="PTHR47356:SF2">
    <property type="entry name" value="FAD-BINDING DOMAIN-CONTAINING PROTEIN-RELATED"/>
    <property type="match status" value="1"/>
</dbReference>
<dbReference type="InterPro" id="IPR002938">
    <property type="entry name" value="FAD-bd"/>
</dbReference>
<keyword evidence="3" id="KW-0285">Flavoprotein</keyword>
<evidence type="ECO:0000256" key="1">
    <source>
        <dbReference type="ARBA" id="ARBA00001974"/>
    </source>
</evidence>
<feature type="transmembrane region" description="Helical" evidence="6">
    <location>
        <begin position="732"/>
        <end position="753"/>
    </location>
</feature>
<name>A0AAJ0HF34_9PEZI</name>
<accession>A0AAJ0HF34</accession>
<dbReference type="Gene3D" id="3.50.50.60">
    <property type="entry name" value="FAD/NAD(P)-binding domain"/>
    <property type="match status" value="1"/>
</dbReference>
<keyword evidence="6" id="KW-1133">Transmembrane helix</keyword>
<dbReference type="GO" id="GO:0004497">
    <property type="term" value="F:monooxygenase activity"/>
    <property type="evidence" value="ECO:0007669"/>
    <property type="project" value="InterPro"/>
</dbReference>
<feature type="transmembrane region" description="Helical" evidence="6">
    <location>
        <begin position="558"/>
        <end position="583"/>
    </location>
</feature>
<dbReference type="InterPro" id="IPR036188">
    <property type="entry name" value="FAD/NAD-bd_sf"/>
</dbReference>
<dbReference type="Proteomes" id="UP001275084">
    <property type="component" value="Unassembled WGS sequence"/>
</dbReference>
<feature type="transmembrane region" description="Helical" evidence="6">
    <location>
        <begin position="765"/>
        <end position="791"/>
    </location>
</feature>
<dbReference type="SUPFAM" id="SSF51905">
    <property type="entry name" value="FAD/NAD(P)-binding domain"/>
    <property type="match status" value="1"/>
</dbReference>
<dbReference type="GO" id="GO:0071949">
    <property type="term" value="F:FAD binding"/>
    <property type="evidence" value="ECO:0007669"/>
    <property type="project" value="InterPro"/>
</dbReference>
<dbReference type="AlphaFoldDB" id="A0AAJ0HF34"/>
<proteinExistence type="inferred from homology"/>